<reference evidence="5 6" key="1">
    <citation type="submission" date="2018-11" db="EMBL/GenBank/DDBJ databases">
        <authorList>
            <person name="Ye M.-Q."/>
            <person name="Du Z.-J."/>
        </authorList>
    </citation>
    <scope>NUCLEOTIDE SEQUENCE [LARGE SCALE GENOMIC DNA]</scope>
    <source>
        <strain evidence="5 6">U0105</strain>
    </source>
</reference>
<feature type="domain" description="Strictosidine synthase conserved region" evidence="4">
    <location>
        <begin position="149"/>
        <end position="240"/>
    </location>
</feature>
<comment type="caution">
    <text evidence="5">The sequence shown here is derived from an EMBL/GenBank/DDBJ whole genome shotgun (WGS) entry which is preliminary data.</text>
</comment>
<proteinExistence type="inferred from homology"/>
<evidence type="ECO:0000313" key="5">
    <source>
        <dbReference type="EMBL" id="RPJ66039.1"/>
    </source>
</evidence>
<dbReference type="Pfam" id="PF20067">
    <property type="entry name" value="SSL_N"/>
    <property type="match status" value="1"/>
</dbReference>
<evidence type="ECO:0000256" key="3">
    <source>
        <dbReference type="ARBA" id="ARBA00023180"/>
    </source>
</evidence>
<dbReference type="RefSeq" id="WP_124028670.1">
    <property type="nucleotide sequence ID" value="NZ_JBHRSN010000007.1"/>
</dbReference>
<keyword evidence="3" id="KW-0325">Glycoprotein</keyword>
<dbReference type="SUPFAM" id="SSF63829">
    <property type="entry name" value="Calcium-dependent phosphotriesterase"/>
    <property type="match status" value="1"/>
</dbReference>
<dbReference type="AlphaFoldDB" id="A0A3N5Y6F2"/>
<protein>
    <submittedName>
        <fullName evidence="5">SMP-30/gluconolactonase/LRE family protein</fullName>
    </submittedName>
</protein>
<dbReference type="Proteomes" id="UP000275281">
    <property type="component" value="Unassembled WGS sequence"/>
</dbReference>
<evidence type="ECO:0000313" key="6">
    <source>
        <dbReference type="Proteomes" id="UP000275281"/>
    </source>
</evidence>
<sequence length="361" mass="39188">MRITGKRALLFILFLSVLYLLLWPVSIQPVAWEAPVDNGLTGDFAQNQGLSDATFYATKDDHGPEDFALHPDGRIFMSLHSGFIGIFNPTTKSFSRWVNTKGRPLGIEFDAKGNLLVADAYQGLLSISPEGRIQALATDMAGTPILYADDVDIAANGKVYFSDASTRFSPAEHGGTLAASVLDIMEHSGNGRLLEYDPAQGTTRLVATGLNFANGVAVSHEQTSVLVIETGSYRVTRVAIDDNNFGQKSILIDNLPGFPDNLSRGSDNTYWLGLASPRNTLLDGLSSWPELRKIIQRLPATLRPKPVRYGHVVNFDDAGTVKLSLQDPSGKYGMTTGVIEVGEQLYISSLTEPKFAVLTSH</sequence>
<name>A0A3N5Y6F2_9ALTE</name>
<evidence type="ECO:0000256" key="1">
    <source>
        <dbReference type="ARBA" id="ARBA00009191"/>
    </source>
</evidence>
<dbReference type="Pfam" id="PF03088">
    <property type="entry name" value="Str_synth"/>
    <property type="match status" value="1"/>
</dbReference>
<gene>
    <name evidence="5" type="ORF">DRW07_14650</name>
</gene>
<accession>A0A3N5Y6F2</accession>
<keyword evidence="2" id="KW-0597">Phosphoprotein</keyword>
<keyword evidence="6" id="KW-1185">Reference proteome</keyword>
<dbReference type="PANTHER" id="PTHR10426:SF88">
    <property type="entry name" value="ADIPOCYTE PLASMA MEMBRANE-ASSOCIATED PROTEIN HEMOMUCIN-RELATED"/>
    <property type="match status" value="1"/>
</dbReference>
<dbReference type="InterPro" id="IPR018119">
    <property type="entry name" value="Strictosidine_synth_cons-reg"/>
</dbReference>
<dbReference type="GO" id="GO:0016787">
    <property type="term" value="F:hydrolase activity"/>
    <property type="evidence" value="ECO:0007669"/>
    <property type="project" value="TreeGrafter"/>
</dbReference>
<dbReference type="OrthoDB" id="9775406at2"/>
<organism evidence="5 6">
    <name type="scientific">Alteromonas sediminis</name>
    <dbReference type="NCBI Taxonomy" id="2259342"/>
    <lineage>
        <taxon>Bacteria</taxon>
        <taxon>Pseudomonadati</taxon>
        <taxon>Pseudomonadota</taxon>
        <taxon>Gammaproteobacteria</taxon>
        <taxon>Alteromonadales</taxon>
        <taxon>Alteromonadaceae</taxon>
        <taxon>Alteromonas/Salinimonas group</taxon>
        <taxon>Alteromonas</taxon>
    </lineage>
</organism>
<dbReference type="EMBL" id="RPOK01000004">
    <property type="protein sequence ID" value="RPJ66039.1"/>
    <property type="molecule type" value="Genomic_DNA"/>
</dbReference>
<comment type="similarity">
    <text evidence="1">Belongs to the strictosidine synthase family.</text>
</comment>
<evidence type="ECO:0000259" key="4">
    <source>
        <dbReference type="Pfam" id="PF03088"/>
    </source>
</evidence>
<dbReference type="InterPro" id="IPR011042">
    <property type="entry name" value="6-blade_b-propeller_TolB-like"/>
</dbReference>
<dbReference type="PANTHER" id="PTHR10426">
    <property type="entry name" value="STRICTOSIDINE SYNTHASE-RELATED"/>
    <property type="match status" value="1"/>
</dbReference>
<dbReference type="Gene3D" id="2.120.10.30">
    <property type="entry name" value="TolB, C-terminal domain"/>
    <property type="match status" value="1"/>
</dbReference>
<evidence type="ECO:0000256" key="2">
    <source>
        <dbReference type="ARBA" id="ARBA00022553"/>
    </source>
</evidence>
<dbReference type="GO" id="GO:0012505">
    <property type="term" value="C:endomembrane system"/>
    <property type="evidence" value="ECO:0007669"/>
    <property type="project" value="TreeGrafter"/>
</dbReference>